<protein>
    <submittedName>
        <fullName evidence="8">Cellulose synthase/poly-beta-1,6-N-acetylglucosamine synthase-like glycosyltransferase</fullName>
    </submittedName>
</protein>
<dbReference type="Proteomes" id="UP000285120">
    <property type="component" value="Unassembled WGS sequence"/>
</dbReference>
<feature type="region of interest" description="Disordered" evidence="4">
    <location>
        <begin position="68"/>
        <end position="90"/>
    </location>
</feature>
<keyword evidence="5" id="KW-0472">Membrane</keyword>
<evidence type="ECO:0000256" key="4">
    <source>
        <dbReference type="SAM" id="MobiDB-lite"/>
    </source>
</evidence>
<keyword evidence="5" id="KW-1133">Transmembrane helix</keyword>
<name>A0A419V775_9BACL</name>
<dbReference type="InterPro" id="IPR017853">
    <property type="entry name" value="GH"/>
</dbReference>
<dbReference type="Pfam" id="PF00535">
    <property type="entry name" value="Glycos_transf_2"/>
    <property type="match status" value="1"/>
</dbReference>
<dbReference type="SUPFAM" id="SSF53448">
    <property type="entry name" value="Nucleotide-diphospho-sugar transferases"/>
    <property type="match status" value="1"/>
</dbReference>
<evidence type="ECO:0000256" key="2">
    <source>
        <dbReference type="ARBA" id="ARBA00022676"/>
    </source>
</evidence>
<evidence type="ECO:0000259" key="6">
    <source>
        <dbReference type="PROSITE" id="PS51677"/>
    </source>
</evidence>
<dbReference type="InterPro" id="IPR002509">
    <property type="entry name" value="NODB_dom"/>
</dbReference>
<feature type="domain" description="GH18" evidence="7">
    <location>
        <begin position="97"/>
        <end position="403"/>
    </location>
</feature>
<dbReference type="PANTHER" id="PTHR43630">
    <property type="entry name" value="POLY-BETA-1,6-N-ACETYL-D-GLUCOSAMINE SYNTHASE"/>
    <property type="match status" value="1"/>
</dbReference>
<accession>A0A419V775</accession>
<evidence type="ECO:0000313" key="8">
    <source>
        <dbReference type="EMBL" id="RKD75925.1"/>
    </source>
</evidence>
<keyword evidence="2" id="KW-0328">Glycosyltransferase</keyword>
<keyword evidence="5" id="KW-0812">Transmembrane</keyword>
<dbReference type="Pfam" id="PF00704">
    <property type="entry name" value="Glyco_hydro_18"/>
    <property type="match status" value="1"/>
</dbReference>
<dbReference type="InterPro" id="IPR011330">
    <property type="entry name" value="Glyco_hydro/deAcase_b/a-brl"/>
</dbReference>
<dbReference type="Gene3D" id="3.90.550.10">
    <property type="entry name" value="Spore Coat Polysaccharide Biosynthesis Protein SpsA, Chain A"/>
    <property type="match status" value="1"/>
</dbReference>
<dbReference type="OrthoDB" id="9766299at2"/>
<dbReference type="CDD" id="cd06423">
    <property type="entry name" value="CESA_like"/>
    <property type="match status" value="1"/>
</dbReference>
<sequence>MKRRKNEPKKFIFMEESGKRWKISKYTFLLSIIALAVIAGVMLRALVQAPNMAAVDVSTHNIEPILTPFAQGSNEEESETDDRDPLELTAGQKSQNTDVFAFYQQGFHAEDQHKLSLERNISTIDTLVPNWFTLTKDFTIEKNADTEVDAAAKEAGVKILPDISLTYDGTEETMDELMDDPKKQDKVIKELYDMVEDGGYDGIHMNLTYIEYEDAGKFEDFSENLYTTFHDSGLTVALNTRVEDDTFDTEVLADYADHLVVQAYDENNENSKSGSPIASFEWTQELFEQYDGPEDKLVLSLANFGYNWNVTQDTSAETMSFPQIMQQAGNQNLEVQWDEKNFTPYVRYKEGSDEHLIGFLDASTFYNQMMIAKSNNVHSIGVWNIGSEDPSIWNLFENGADPSSIETIPNIVPITDGGAGDVFKVTTDEKDGERSLETTGSVITGQEYLEYSTPYHIERYGQAEKKIAISFDDGPDPKYTGQILDILSEHETPATFFVLGQNASSHPEFVERIYREGHEIGNHTYSHKDIQKSSTREFDFELNSTQRVIQGITGRSTVLFRPPFLSTNDEGSNVPAKETMEKISHAQELDYMLMGSLIDPRDWEGDKTSDQIVKEVTERAEDGNIILLHDAGGDRTSTIEALPRIIEWLEQEGYDIVPSAELIGMSRDEVMPEVSETEEAISPFFSRGSITASSITEGVTYFIYALIGIGLLRLAVLIFFSWKQKRRKREFDDSYQPLVSVLIAAYNEETVIAKTIRSILKSRYPNLDIVVVDDGSKDDTRRVMEEEFGSYSNVRLIKKPNGGKSSALNVGFKEVYGEITVTLDADTTIDEHTITNLVRHFSDERVGAVSGNVKIGNRKNLLTWWQHIEYVTGFNLEKRAFDELECISVVPGAVGGWRNSALQEVNYFEEDTLAEDTDVTLKLLRQGYLIKSEVDAVAYTEAPEDVRSFVKQRYRWTYGILQCFWKHKRAMVDGKNKKLTFIAAPNMLFQYVLIASAPLIDLILLLGLASGSLRVLYFYAGFLLVDTLVSVYAFKLENESKKPLVTVFIQRLVYRQFFTYVVWKSFVFAIRGGVMGWNKLKRTGNVNSVSTIQPKRGS</sequence>
<feature type="transmembrane region" description="Helical" evidence="5">
    <location>
        <begin position="701"/>
        <end position="722"/>
    </location>
</feature>
<keyword evidence="9" id="KW-1185">Reference proteome</keyword>
<dbReference type="InterPro" id="IPR001173">
    <property type="entry name" value="Glyco_trans_2-like"/>
</dbReference>
<feature type="transmembrane region" description="Helical" evidence="5">
    <location>
        <begin position="26"/>
        <end position="47"/>
    </location>
</feature>
<dbReference type="RefSeq" id="WP_120191350.1">
    <property type="nucleotide sequence ID" value="NZ_RAPK01000006.1"/>
</dbReference>
<dbReference type="GO" id="GO:0016757">
    <property type="term" value="F:glycosyltransferase activity"/>
    <property type="evidence" value="ECO:0007669"/>
    <property type="project" value="UniProtKB-KW"/>
</dbReference>
<proteinExistence type="inferred from homology"/>
<dbReference type="EMBL" id="RAPK01000006">
    <property type="protein sequence ID" value="RKD75925.1"/>
    <property type="molecule type" value="Genomic_DNA"/>
</dbReference>
<dbReference type="PROSITE" id="PS51910">
    <property type="entry name" value="GH18_2"/>
    <property type="match status" value="1"/>
</dbReference>
<dbReference type="InterPro" id="IPR029044">
    <property type="entry name" value="Nucleotide-diphossugar_trans"/>
</dbReference>
<feature type="domain" description="NodB homology" evidence="6">
    <location>
        <begin position="465"/>
        <end position="657"/>
    </location>
</feature>
<evidence type="ECO:0000313" key="9">
    <source>
        <dbReference type="Proteomes" id="UP000285120"/>
    </source>
</evidence>
<evidence type="ECO:0000256" key="1">
    <source>
        <dbReference type="ARBA" id="ARBA00006739"/>
    </source>
</evidence>
<dbReference type="SMART" id="SM00636">
    <property type="entry name" value="Glyco_18"/>
    <property type="match status" value="1"/>
</dbReference>
<evidence type="ECO:0000256" key="3">
    <source>
        <dbReference type="ARBA" id="ARBA00022679"/>
    </source>
</evidence>
<dbReference type="GO" id="GO:0005975">
    <property type="term" value="P:carbohydrate metabolic process"/>
    <property type="evidence" value="ECO:0007669"/>
    <property type="project" value="InterPro"/>
</dbReference>
<dbReference type="Gene3D" id="3.20.20.80">
    <property type="entry name" value="Glycosidases"/>
    <property type="match status" value="1"/>
</dbReference>
<dbReference type="Gene3D" id="3.20.20.370">
    <property type="entry name" value="Glycoside hydrolase/deacetylase"/>
    <property type="match status" value="1"/>
</dbReference>
<evidence type="ECO:0000256" key="5">
    <source>
        <dbReference type="SAM" id="Phobius"/>
    </source>
</evidence>
<dbReference type="SUPFAM" id="SSF51445">
    <property type="entry name" value="(Trans)glycosidases"/>
    <property type="match status" value="1"/>
</dbReference>
<dbReference type="GO" id="GO:0016810">
    <property type="term" value="F:hydrolase activity, acting on carbon-nitrogen (but not peptide) bonds"/>
    <property type="evidence" value="ECO:0007669"/>
    <property type="project" value="InterPro"/>
</dbReference>
<dbReference type="GO" id="GO:0008061">
    <property type="term" value="F:chitin binding"/>
    <property type="evidence" value="ECO:0007669"/>
    <property type="project" value="InterPro"/>
</dbReference>
<dbReference type="InterPro" id="IPR001223">
    <property type="entry name" value="Glyco_hydro18_cat"/>
</dbReference>
<feature type="transmembrane region" description="Helical" evidence="5">
    <location>
        <begin position="1016"/>
        <end position="1036"/>
    </location>
</feature>
<dbReference type="SUPFAM" id="SSF88713">
    <property type="entry name" value="Glycoside hydrolase/deacetylase"/>
    <property type="match status" value="1"/>
</dbReference>
<dbReference type="InterPro" id="IPR011583">
    <property type="entry name" value="Chitinase_II/V-like_cat"/>
</dbReference>
<reference evidence="8 9" key="1">
    <citation type="submission" date="2018-09" db="EMBL/GenBank/DDBJ databases">
        <title>Genomic Encyclopedia of Archaeal and Bacterial Type Strains, Phase II (KMG-II): from individual species to whole genera.</title>
        <authorList>
            <person name="Goeker M."/>
        </authorList>
    </citation>
    <scope>NUCLEOTIDE SEQUENCE [LARGE SCALE GENOMIC DNA]</scope>
    <source>
        <strain evidence="8 9">DSM 17008</strain>
    </source>
</reference>
<comment type="similarity">
    <text evidence="1">Belongs to the glycosyltransferase 2 family.</text>
</comment>
<feature type="compositionally biased region" description="Acidic residues" evidence="4">
    <location>
        <begin position="74"/>
        <end position="84"/>
    </location>
</feature>
<evidence type="ECO:0000259" key="7">
    <source>
        <dbReference type="PROSITE" id="PS51910"/>
    </source>
</evidence>
<dbReference type="InterPro" id="IPR029070">
    <property type="entry name" value="Chitinase_insertion_sf"/>
</dbReference>
<dbReference type="Pfam" id="PF01522">
    <property type="entry name" value="Polysacc_deac_1"/>
    <property type="match status" value="1"/>
</dbReference>
<dbReference type="PANTHER" id="PTHR43630:SF1">
    <property type="entry name" value="POLY-BETA-1,6-N-ACETYL-D-GLUCOSAMINE SYNTHASE"/>
    <property type="match status" value="1"/>
</dbReference>
<gene>
    <name evidence="8" type="ORF">ATL39_0135</name>
</gene>
<dbReference type="Gene3D" id="3.10.50.10">
    <property type="match status" value="1"/>
</dbReference>
<organism evidence="8 9">
    <name type="scientific">Sinobaca qinghaiensis</name>
    <dbReference type="NCBI Taxonomy" id="342944"/>
    <lineage>
        <taxon>Bacteria</taxon>
        <taxon>Bacillati</taxon>
        <taxon>Bacillota</taxon>
        <taxon>Bacilli</taxon>
        <taxon>Bacillales</taxon>
        <taxon>Sporolactobacillaceae</taxon>
        <taxon>Sinobaca</taxon>
    </lineage>
</organism>
<feature type="transmembrane region" description="Helical" evidence="5">
    <location>
        <begin position="988"/>
        <end position="1010"/>
    </location>
</feature>
<dbReference type="AlphaFoldDB" id="A0A419V775"/>
<keyword evidence="3 8" id="KW-0808">Transferase</keyword>
<dbReference type="PROSITE" id="PS51677">
    <property type="entry name" value="NODB"/>
    <property type="match status" value="1"/>
</dbReference>
<comment type="caution">
    <text evidence="8">The sequence shown here is derived from an EMBL/GenBank/DDBJ whole genome shotgun (WGS) entry which is preliminary data.</text>
</comment>
<feature type="transmembrane region" description="Helical" evidence="5">
    <location>
        <begin position="1057"/>
        <end position="1077"/>
    </location>
</feature>